<reference evidence="1 2" key="1">
    <citation type="submission" date="2020-07" db="EMBL/GenBank/DDBJ databases">
        <title>Complete Genome Sequence of an acetic acid bacterium, Acetobacter aceti JCM20276.</title>
        <authorList>
            <person name="Hirose Y."/>
            <person name="Mihara H."/>
        </authorList>
    </citation>
    <scope>NUCLEOTIDE SEQUENCE [LARGE SCALE GENOMIC DNA]</scope>
    <source>
        <strain evidence="1 2">JCM20276</strain>
    </source>
</reference>
<accession>A0A6S6PRP4</accession>
<gene>
    <name evidence="1" type="ORF">AAJCM20276_19860</name>
</gene>
<dbReference type="AlphaFoldDB" id="A0A6S6PRP4"/>
<sequence>MCYKEIMHVCRMLFFLSQNLFQHNPCRRVLVCEIADQFARVLNRDPFSDQVLLDHVNQLIRLAIFGIGTRGQSGRVHVGDTAKLVNPIVFSASPS</sequence>
<protein>
    <submittedName>
        <fullName evidence="1">Uncharacterized protein</fullName>
    </submittedName>
</protein>
<dbReference type="Proteomes" id="UP000515220">
    <property type="component" value="Chromosome"/>
</dbReference>
<evidence type="ECO:0000313" key="1">
    <source>
        <dbReference type="EMBL" id="BCI67362.1"/>
    </source>
</evidence>
<dbReference type="EMBL" id="AP023326">
    <property type="protein sequence ID" value="BCI67362.1"/>
    <property type="molecule type" value="Genomic_DNA"/>
</dbReference>
<organism evidence="1 2">
    <name type="scientific">Acetobacter aceti</name>
    <dbReference type="NCBI Taxonomy" id="435"/>
    <lineage>
        <taxon>Bacteria</taxon>
        <taxon>Pseudomonadati</taxon>
        <taxon>Pseudomonadota</taxon>
        <taxon>Alphaproteobacteria</taxon>
        <taxon>Acetobacterales</taxon>
        <taxon>Acetobacteraceae</taxon>
        <taxon>Acetobacter</taxon>
        <taxon>Acetobacter subgen. Acetobacter</taxon>
    </lineage>
</organism>
<evidence type="ECO:0000313" key="2">
    <source>
        <dbReference type="Proteomes" id="UP000515220"/>
    </source>
</evidence>
<proteinExistence type="predicted"/>
<name>A0A6S6PRP4_ACEAC</name>